<dbReference type="Gene3D" id="3.40.50.670">
    <property type="match status" value="1"/>
</dbReference>
<dbReference type="GO" id="GO:0003677">
    <property type="term" value="F:DNA binding"/>
    <property type="evidence" value="ECO:0007669"/>
    <property type="project" value="UniProtKB-KW"/>
</dbReference>
<dbReference type="GO" id="GO:0006261">
    <property type="term" value="P:DNA-templated DNA replication"/>
    <property type="evidence" value="ECO:0007669"/>
    <property type="project" value="UniProtKB-UniRule"/>
</dbReference>
<dbReference type="PANTHER" id="PTHR45866">
    <property type="entry name" value="DNA GYRASE/TOPOISOMERASE SUBUNIT B"/>
    <property type="match status" value="1"/>
</dbReference>
<accession>A0A4R2NKU5</accession>
<dbReference type="NCBIfam" id="NF004189">
    <property type="entry name" value="PRK05644.1"/>
    <property type="match status" value="1"/>
</dbReference>
<comment type="subunit">
    <text evidence="11">Heterotetramer, composed of two GyrA and two GyrB chains. In the heterotetramer, GyrA contains the active site tyrosine that forms a transient covalent intermediate with DNA, while GyrB binds cofactors and catalyzes ATP hydrolysis.</text>
</comment>
<dbReference type="InterPro" id="IPR020568">
    <property type="entry name" value="Ribosomal_Su5_D2-typ_SF"/>
</dbReference>
<dbReference type="FunFam" id="3.30.565.10:FF:000002">
    <property type="entry name" value="DNA gyrase subunit B"/>
    <property type="match status" value="1"/>
</dbReference>
<comment type="function">
    <text evidence="11">A type II topoisomerase that negatively supercoils closed circular double-stranded (ds) DNA in an ATP-dependent manner to modulate DNA topology and maintain chromosomes in an underwound state. Negative supercoiling favors strand separation, and DNA replication, transcription, recombination and repair, all of which involve strand separation. Also able to catalyze the interconversion of other topological isomers of dsDNA rings, including catenanes and knotted rings. Type II topoisomerases break and join 2 DNA strands simultaneously in an ATP-dependent manner.</text>
</comment>
<dbReference type="CDD" id="cd16928">
    <property type="entry name" value="HATPase_GyrB-like"/>
    <property type="match status" value="1"/>
</dbReference>
<dbReference type="InterPro" id="IPR013759">
    <property type="entry name" value="Topo_IIA_B_C"/>
</dbReference>
<dbReference type="HAMAP" id="MF_01898">
    <property type="entry name" value="GyrB"/>
    <property type="match status" value="1"/>
</dbReference>
<dbReference type="CDD" id="cd00822">
    <property type="entry name" value="TopoII_Trans_DNA_gyrase"/>
    <property type="match status" value="1"/>
</dbReference>
<dbReference type="Gene3D" id="3.30.565.10">
    <property type="entry name" value="Histidine kinase-like ATPase, C-terminal domain"/>
    <property type="match status" value="1"/>
</dbReference>
<keyword evidence="5 11" id="KW-0067">ATP-binding</keyword>
<evidence type="ECO:0000256" key="8">
    <source>
        <dbReference type="ARBA" id="ARBA00023125"/>
    </source>
</evidence>
<dbReference type="InterPro" id="IPR013760">
    <property type="entry name" value="Topo_IIA-like_dom_sf"/>
</dbReference>
<dbReference type="GO" id="GO:0005737">
    <property type="term" value="C:cytoplasm"/>
    <property type="evidence" value="ECO:0007669"/>
    <property type="project" value="UniProtKB-SubCell"/>
</dbReference>
<dbReference type="PROSITE" id="PS50880">
    <property type="entry name" value="TOPRIM"/>
    <property type="match status" value="1"/>
</dbReference>
<dbReference type="SMART" id="SM00433">
    <property type="entry name" value="TOP2c"/>
    <property type="match status" value="1"/>
</dbReference>
<dbReference type="SUPFAM" id="SSF54211">
    <property type="entry name" value="Ribosomal protein S5 domain 2-like"/>
    <property type="match status" value="1"/>
</dbReference>
<dbReference type="InterPro" id="IPR000565">
    <property type="entry name" value="Topo_IIA_B"/>
</dbReference>
<dbReference type="FunFam" id="3.40.50.670:FF:000002">
    <property type="entry name" value="DNA gyrase subunit B"/>
    <property type="match status" value="1"/>
</dbReference>
<dbReference type="GO" id="GO:0005694">
    <property type="term" value="C:chromosome"/>
    <property type="evidence" value="ECO:0007669"/>
    <property type="project" value="InterPro"/>
</dbReference>
<keyword evidence="11" id="KW-0963">Cytoplasm</keyword>
<feature type="domain" description="Toprim" evidence="12">
    <location>
        <begin position="426"/>
        <end position="540"/>
    </location>
</feature>
<comment type="subunit">
    <text evidence="10">Heterotetramer composed of ParC and ParE.</text>
</comment>
<keyword evidence="3 11" id="KW-0479">Metal-binding</keyword>
<dbReference type="SMART" id="SM00387">
    <property type="entry name" value="HATPase_c"/>
    <property type="match status" value="1"/>
</dbReference>
<feature type="binding site" evidence="11">
    <location>
        <position position="507"/>
    </location>
    <ligand>
        <name>Mg(2+)</name>
        <dbReference type="ChEBI" id="CHEBI:18420"/>
        <label>2</label>
    </ligand>
</feature>
<organism evidence="13 14">
    <name type="scientific">Scopulibacillus darangshiensis</name>
    <dbReference type="NCBI Taxonomy" id="442528"/>
    <lineage>
        <taxon>Bacteria</taxon>
        <taxon>Bacillati</taxon>
        <taxon>Bacillota</taxon>
        <taxon>Bacilli</taxon>
        <taxon>Bacillales</taxon>
        <taxon>Sporolactobacillaceae</taxon>
        <taxon>Scopulibacillus</taxon>
    </lineage>
</organism>
<feature type="binding site" evidence="11">
    <location>
        <position position="505"/>
    </location>
    <ligand>
        <name>Mg(2+)</name>
        <dbReference type="ChEBI" id="CHEBI:18420"/>
        <label>1</label>
        <note>catalytic</note>
    </ligand>
</feature>
<keyword evidence="4 11" id="KW-0547">Nucleotide-binding</keyword>
<dbReference type="Pfam" id="PF00204">
    <property type="entry name" value="DNA_gyraseB"/>
    <property type="match status" value="1"/>
</dbReference>
<evidence type="ECO:0000256" key="7">
    <source>
        <dbReference type="ARBA" id="ARBA00023029"/>
    </source>
</evidence>
<evidence type="ECO:0000259" key="12">
    <source>
        <dbReference type="PROSITE" id="PS50880"/>
    </source>
</evidence>
<dbReference type="Pfam" id="PF02518">
    <property type="entry name" value="HATPase_c"/>
    <property type="match status" value="1"/>
</dbReference>
<dbReference type="GO" id="GO:0034335">
    <property type="term" value="F:DNA negative supercoiling activity"/>
    <property type="evidence" value="ECO:0007669"/>
    <property type="project" value="UniProtKB-ARBA"/>
</dbReference>
<dbReference type="SUPFAM" id="SSF55874">
    <property type="entry name" value="ATPase domain of HSP90 chaperone/DNA topoisomerase II/histidine kinase"/>
    <property type="match status" value="1"/>
</dbReference>
<dbReference type="InterPro" id="IPR036890">
    <property type="entry name" value="HATPase_C_sf"/>
</dbReference>
<dbReference type="Gene3D" id="3.30.230.10">
    <property type="match status" value="1"/>
</dbReference>
<dbReference type="GO" id="GO:0006265">
    <property type="term" value="P:DNA topological change"/>
    <property type="evidence" value="ECO:0007669"/>
    <property type="project" value="UniProtKB-UniRule"/>
</dbReference>
<dbReference type="GO" id="GO:0046872">
    <property type="term" value="F:metal ion binding"/>
    <property type="evidence" value="ECO:0007669"/>
    <property type="project" value="UniProtKB-KW"/>
</dbReference>
<evidence type="ECO:0000256" key="1">
    <source>
        <dbReference type="ARBA" id="ARBA00000185"/>
    </source>
</evidence>
<dbReference type="Proteomes" id="UP000295416">
    <property type="component" value="Unassembled WGS sequence"/>
</dbReference>
<name>A0A4R2NKU5_9BACL</name>
<comment type="subcellular location">
    <subcellularLocation>
        <location evidence="11">Cytoplasm</location>
    </subcellularLocation>
</comment>
<evidence type="ECO:0000313" key="14">
    <source>
        <dbReference type="Proteomes" id="UP000295416"/>
    </source>
</evidence>
<evidence type="ECO:0000256" key="4">
    <source>
        <dbReference type="ARBA" id="ARBA00022741"/>
    </source>
</evidence>
<feature type="binding site" evidence="11">
    <location>
        <position position="505"/>
    </location>
    <ligand>
        <name>Mg(2+)</name>
        <dbReference type="ChEBI" id="CHEBI:18420"/>
        <label>2</label>
    </ligand>
</feature>
<dbReference type="EMBL" id="SLXK01000037">
    <property type="protein sequence ID" value="TCP22147.1"/>
    <property type="molecule type" value="Genomic_DNA"/>
</dbReference>
<dbReference type="PRINTS" id="PR00418">
    <property type="entry name" value="TPI2FAMILY"/>
</dbReference>
<dbReference type="InterPro" id="IPR011557">
    <property type="entry name" value="GyrB"/>
</dbReference>
<dbReference type="PANTHER" id="PTHR45866:SF1">
    <property type="entry name" value="DNA GYRASE SUBUNIT B, MITOCHONDRIAL"/>
    <property type="match status" value="1"/>
</dbReference>
<keyword evidence="14" id="KW-1185">Reference proteome</keyword>
<evidence type="ECO:0000256" key="11">
    <source>
        <dbReference type="HAMAP-Rule" id="MF_01898"/>
    </source>
</evidence>
<evidence type="ECO:0000256" key="3">
    <source>
        <dbReference type="ARBA" id="ARBA00022723"/>
    </source>
</evidence>
<dbReference type="Pfam" id="PF01751">
    <property type="entry name" value="Toprim"/>
    <property type="match status" value="1"/>
</dbReference>
<dbReference type="NCBIfam" id="NF011501">
    <property type="entry name" value="PRK14939.1"/>
    <property type="match status" value="1"/>
</dbReference>
<dbReference type="SUPFAM" id="SSF56719">
    <property type="entry name" value="Type II DNA topoisomerase"/>
    <property type="match status" value="1"/>
</dbReference>
<keyword evidence="9 11" id="KW-0413">Isomerase</keyword>
<dbReference type="InterPro" id="IPR006171">
    <property type="entry name" value="TOPRIM_dom"/>
</dbReference>
<reference evidence="13 14" key="1">
    <citation type="submission" date="2019-03" db="EMBL/GenBank/DDBJ databases">
        <title>Genomic Encyclopedia of Type Strains, Phase IV (KMG-IV): sequencing the most valuable type-strain genomes for metagenomic binning, comparative biology and taxonomic classification.</title>
        <authorList>
            <person name="Goeker M."/>
        </authorList>
    </citation>
    <scope>NUCLEOTIDE SEQUENCE [LARGE SCALE GENOMIC DNA]</scope>
    <source>
        <strain evidence="13 14">DSM 19377</strain>
    </source>
</reference>
<keyword evidence="7 11" id="KW-0799">Topoisomerase</keyword>
<comment type="catalytic activity">
    <reaction evidence="1 11">
        <text>ATP-dependent breakage, passage and rejoining of double-stranded DNA.</text>
        <dbReference type="EC" id="5.6.2.2"/>
    </reaction>
</comment>
<evidence type="ECO:0000256" key="2">
    <source>
        <dbReference type="ARBA" id="ARBA00010708"/>
    </source>
</evidence>
<evidence type="ECO:0000256" key="5">
    <source>
        <dbReference type="ARBA" id="ARBA00022840"/>
    </source>
</evidence>
<keyword evidence="6 11" id="KW-0460">Magnesium</keyword>
<dbReference type="GO" id="GO:0005524">
    <property type="term" value="F:ATP binding"/>
    <property type="evidence" value="ECO:0007669"/>
    <property type="project" value="UniProtKB-UniRule"/>
</dbReference>
<dbReference type="FunFam" id="3.30.230.10:FF:000005">
    <property type="entry name" value="DNA gyrase subunit B"/>
    <property type="match status" value="1"/>
</dbReference>
<evidence type="ECO:0000313" key="13">
    <source>
        <dbReference type="EMBL" id="TCP22147.1"/>
    </source>
</evidence>
<keyword evidence="8" id="KW-0238">DNA-binding</keyword>
<dbReference type="NCBIfam" id="TIGR01059">
    <property type="entry name" value="gyrB"/>
    <property type="match status" value="1"/>
</dbReference>
<evidence type="ECO:0000256" key="10">
    <source>
        <dbReference type="ARBA" id="ARBA00063644"/>
    </source>
</evidence>
<dbReference type="CDD" id="cd03366">
    <property type="entry name" value="TOPRIM_TopoIIA_GyrB"/>
    <property type="match status" value="1"/>
</dbReference>
<dbReference type="PROSITE" id="PS00177">
    <property type="entry name" value="TOPOISOMERASE_II"/>
    <property type="match status" value="1"/>
</dbReference>
<dbReference type="InterPro" id="IPR018522">
    <property type="entry name" value="TopoIIA_CS"/>
</dbReference>
<proteinExistence type="inferred from homology"/>
<dbReference type="EC" id="5.6.2.2" evidence="11"/>
<dbReference type="InterPro" id="IPR003594">
    <property type="entry name" value="HATPase_dom"/>
</dbReference>
<comment type="miscellaneous">
    <text evidence="11">Few gyrases are as efficient as E.coli at forming negative supercoils. Not all organisms have 2 type II topoisomerases; in organisms with a single type II topoisomerase this enzyme also has to decatenate newly replicated chromosomes.</text>
</comment>
<sequence length="642" mass="71790">MAEQQQANEQSYDESQIQVLEGLEAVRKRPGMYIGSTGPKGLHHLVWEIVDNSIDEALAGYCDCITVTIEKDGGITVFDNGRGIPVGIQEKVGRPAVEVILTVLHAGGKFGGGGYKVSGGLHGVGASVVNALSKELWVKVYREGHIYYQVYHRGVPDEDLKVIGDSDQTGTMTHFVPDPEIFKETTTFEFDILANRIRELAFLNRDIKIVIEDKREDQEKKAEYHYEGGIKSYVEHLNRTKDVIHEEPIYLEGEKDGIKVEIALQYNDGFSSQLYTFANNIHTHEGGTHEYGFKVALTRVINDYARKNQLFKENDPNLTGDDVREGLTAIVSIKHPDPQFEGQTKTKLGNTEARTITESLFGEAFSRFLYENPTTAKKIVEKGLMASRARAAAKKARELTRRKSALEVSSLPGKLADCSSKDAAISELYIVEGDSAGGSAKQGRDRHFQAILPLRGKIINVEKARLDKILSNAEIRTIITALGTGVGDDFDIAKARYHKIIIMTDADVDGAHIRTLLLTFFYRYMRPVIDKGYVYIAQPPLYKIQQGKHVEYAYNDREMEKALGNLPANPKPGIQRYKGLGEMNPTQLWETTMDPASRTVLQVSLEDAIEADSIFEVLMGDKVEPRRDFIQENAQYVKNLDI</sequence>
<feature type="binding site" evidence="11">
    <location>
        <position position="432"/>
    </location>
    <ligand>
        <name>Mg(2+)</name>
        <dbReference type="ChEBI" id="CHEBI:18420"/>
        <label>1</label>
        <note>catalytic</note>
    </ligand>
</feature>
<dbReference type="RefSeq" id="WP_132747611.1">
    <property type="nucleotide sequence ID" value="NZ_SLXK01000037.1"/>
</dbReference>
<comment type="caution">
    <text evidence="13">The sequence shown here is derived from an EMBL/GenBank/DDBJ whole genome shotgun (WGS) entry which is preliminary data.</text>
</comment>
<dbReference type="InterPro" id="IPR002288">
    <property type="entry name" value="DNA_gyrase_B_C"/>
</dbReference>
<evidence type="ECO:0000256" key="9">
    <source>
        <dbReference type="ARBA" id="ARBA00023235"/>
    </source>
</evidence>
<dbReference type="InterPro" id="IPR014721">
    <property type="entry name" value="Ribsml_uS5_D2-typ_fold_subgr"/>
</dbReference>
<comment type="similarity">
    <text evidence="2 11">Belongs to the type II topoisomerase GyrB family.</text>
</comment>
<dbReference type="InterPro" id="IPR013506">
    <property type="entry name" value="Topo_IIA_bsu_dom2"/>
</dbReference>
<dbReference type="AlphaFoldDB" id="A0A4R2NKU5"/>
<dbReference type="InterPro" id="IPR001241">
    <property type="entry name" value="Topo_IIA"/>
</dbReference>
<dbReference type="OrthoDB" id="9802808at2"/>
<dbReference type="Pfam" id="PF00986">
    <property type="entry name" value="DNA_gyraseB_C"/>
    <property type="match status" value="1"/>
</dbReference>
<gene>
    <name evidence="11" type="primary">gyrB</name>
    <name evidence="13" type="ORF">EV207_13738</name>
</gene>
<comment type="cofactor">
    <cofactor evidence="11">
        <name>Mg(2+)</name>
        <dbReference type="ChEBI" id="CHEBI:18420"/>
    </cofactor>
    <cofactor evidence="11">
        <name>Mn(2+)</name>
        <dbReference type="ChEBI" id="CHEBI:29035"/>
    </cofactor>
    <cofactor evidence="11">
        <name>Ca(2+)</name>
        <dbReference type="ChEBI" id="CHEBI:29108"/>
    </cofactor>
    <text evidence="11">Binds two Mg(2+) per subunit. The magnesium ions form salt bridges with both the protein and the DNA. Can also accept other divalent metal cations, such as Mn(2+) or Ca(2+).</text>
</comment>
<protein>
    <recommendedName>
        <fullName evidence="11">DNA gyrase subunit B</fullName>
        <ecNumber evidence="11">5.6.2.2</ecNumber>
    </recommendedName>
</protein>
<evidence type="ECO:0000256" key="6">
    <source>
        <dbReference type="ARBA" id="ARBA00022842"/>
    </source>
</evidence>
<dbReference type="PRINTS" id="PR01159">
    <property type="entry name" value="DNAGYRASEB"/>
</dbReference>
<dbReference type="InterPro" id="IPR034160">
    <property type="entry name" value="TOPRIM_GyrB"/>
</dbReference>
<feature type="site" description="Interaction with DNA" evidence="11">
    <location>
        <position position="460"/>
    </location>
</feature>
<feature type="site" description="Interaction with DNA" evidence="11">
    <location>
        <position position="457"/>
    </location>
</feature>